<dbReference type="AlphaFoldDB" id="A0A9N9F341"/>
<organism evidence="2 3">
    <name type="scientific">Racocetra fulgida</name>
    <dbReference type="NCBI Taxonomy" id="60492"/>
    <lineage>
        <taxon>Eukaryota</taxon>
        <taxon>Fungi</taxon>
        <taxon>Fungi incertae sedis</taxon>
        <taxon>Mucoromycota</taxon>
        <taxon>Glomeromycotina</taxon>
        <taxon>Glomeromycetes</taxon>
        <taxon>Diversisporales</taxon>
        <taxon>Gigasporaceae</taxon>
        <taxon>Racocetra</taxon>
    </lineage>
</organism>
<dbReference type="Proteomes" id="UP000789396">
    <property type="component" value="Unassembled WGS sequence"/>
</dbReference>
<protein>
    <submittedName>
        <fullName evidence="2">12890_t:CDS:1</fullName>
    </submittedName>
</protein>
<proteinExistence type="predicted"/>
<evidence type="ECO:0000256" key="1">
    <source>
        <dbReference type="SAM" id="MobiDB-lite"/>
    </source>
</evidence>
<feature type="compositionally biased region" description="Basic and acidic residues" evidence="1">
    <location>
        <begin position="66"/>
        <end position="91"/>
    </location>
</feature>
<dbReference type="Gene3D" id="3.30.428.10">
    <property type="entry name" value="HIT-like"/>
    <property type="match status" value="1"/>
</dbReference>
<name>A0A9N9F341_9GLOM</name>
<accession>A0A9N9F341</accession>
<feature type="compositionally biased region" description="Basic and acidic residues" evidence="1">
    <location>
        <begin position="133"/>
        <end position="142"/>
    </location>
</feature>
<dbReference type="OrthoDB" id="9973008at2759"/>
<feature type="compositionally biased region" description="Acidic residues" evidence="1">
    <location>
        <begin position="92"/>
        <end position="102"/>
    </location>
</feature>
<feature type="compositionally biased region" description="Polar residues" evidence="1">
    <location>
        <begin position="103"/>
        <end position="132"/>
    </location>
</feature>
<evidence type="ECO:0000313" key="3">
    <source>
        <dbReference type="Proteomes" id="UP000789396"/>
    </source>
</evidence>
<sequence length="447" mass="51826">MGRTSRKIEEFEPTYAVGEAYEKERLERIEQNRALLAKLGLINFSLSPPKPKRPPKRQIDTEESQQEEHVRTPSRKKDSDKEFVLGDKDYVDDNSDTSEEYGSENSDASVDLNGQESTTNDDTCNSSQFTNSTDHRSTRVNEQEMELKSLAITDRQLTEKQAVAGSQVQSSKALSEAKKMEHKDITDLNRDLRDQAESIHKVLLPIFNRLLNKDEDQLDAVNIGRHCDFKFVPESPCKLVDFLGGVNYTPSQDNREIFNRSVGFFRKILTEIEMEKRWEHFKFFIIQDYKDGDGGFSVGISRTEKSETNKVSRIDFPSTANDDSKKLCNIWFDAKARPMFIITPVRHVERLSECTDDEIFSIFHLATQIIDEEMKVSKAPWEGVRFLRMILNHGNSRNIEHLHLKVTLRHQDFKYFKDNGWDGVKKQNFRILEGGLYKRDERLQQIT</sequence>
<reference evidence="2" key="1">
    <citation type="submission" date="2021-06" db="EMBL/GenBank/DDBJ databases">
        <authorList>
            <person name="Kallberg Y."/>
            <person name="Tangrot J."/>
            <person name="Rosling A."/>
        </authorList>
    </citation>
    <scope>NUCLEOTIDE SEQUENCE</scope>
    <source>
        <strain evidence="2">IN212</strain>
    </source>
</reference>
<feature type="region of interest" description="Disordered" evidence="1">
    <location>
        <begin position="41"/>
        <end position="142"/>
    </location>
</feature>
<dbReference type="EMBL" id="CAJVPZ010002143">
    <property type="protein sequence ID" value="CAG8507163.1"/>
    <property type="molecule type" value="Genomic_DNA"/>
</dbReference>
<dbReference type="SUPFAM" id="SSF54197">
    <property type="entry name" value="HIT-like"/>
    <property type="match status" value="1"/>
</dbReference>
<evidence type="ECO:0000313" key="2">
    <source>
        <dbReference type="EMBL" id="CAG8507163.1"/>
    </source>
</evidence>
<dbReference type="InterPro" id="IPR036265">
    <property type="entry name" value="HIT-like_sf"/>
</dbReference>
<keyword evidence="3" id="KW-1185">Reference proteome</keyword>
<gene>
    <name evidence="2" type="ORF">RFULGI_LOCUS2720</name>
</gene>
<comment type="caution">
    <text evidence="2">The sequence shown here is derived from an EMBL/GenBank/DDBJ whole genome shotgun (WGS) entry which is preliminary data.</text>
</comment>